<evidence type="ECO:0000256" key="1">
    <source>
        <dbReference type="SAM" id="MobiDB-lite"/>
    </source>
</evidence>
<keyword evidence="2" id="KW-0472">Membrane</keyword>
<gene>
    <name evidence="3" type="ORF">SEMRO_1538_G280760.1</name>
</gene>
<accession>A0A9N8EST8</accession>
<dbReference type="OrthoDB" id="45097at2759"/>
<reference evidence="3" key="1">
    <citation type="submission" date="2020-06" db="EMBL/GenBank/DDBJ databases">
        <authorList>
            <consortium name="Plant Systems Biology data submission"/>
        </authorList>
    </citation>
    <scope>NUCLEOTIDE SEQUENCE</scope>
    <source>
        <strain evidence="3">D6</strain>
    </source>
</reference>
<feature type="region of interest" description="Disordered" evidence="1">
    <location>
        <begin position="1"/>
        <end position="25"/>
    </location>
</feature>
<protein>
    <recommendedName>
        <fullName evidence="5">Transmembrane protein</fullName>
    </recommendedName>
</protein>
<dbReference type="Proteomes" id="UP001153069">
    <property type="component" value="Unassembled WGS sequence"/>
</dbReference>
<feature type="compositionally biased region" description="Polar residues" evidence="1">
    <location>
        <begin position="1"/>
        <end position="13"/>
    </location>
</feature>
<evidence type="ECO:0000256" key="2">
    <source>
        <dbReference type="SAM" id="Phobius"/>
    </source>
</evidence>
<evidence type="ECO:0000313" key="3">
    <source>
        <dbReference type="EMBL" id="CAB9524444.1"/>
    </source>
</evidence>
<organism evidence="3 4">
    <name type="scientific">Seminavis robusta</name>
    <dbReference type="NCBI Taxonomy" id="568900"/>
    <lineage>
        <taxon>Eukaryota</taxon>
        <taxon>Sar</taxon>
        <taxon>Stramenopiles</taxon>
        <taxon>Ochrophyta</taxon>
        <taxon>Bacillariophyta</taxon>
        <taxon>Bacillariophyceae</taxon>
        <taxon>Bacillariophycidae</taxon>
        <taxon>Naviculales</taxon>
        <taxon>Naviculaceae</taxon>
        <taxon>Seminavis</taxon>
    </lineage>
</organism>
<proteinExistence type="predicted"/>
<feature type="transmembrane region" description="Helical" evidence="2">
    <location>
        <begin position="78"/>
        <end position="100"/>
    </location>
</feature>
<name>A0A9N8EST8_9STRA</name>
<dbReference type="AlphaFoldDB" id="A0A9N8EST8"/>
<keyword evidence="4" id="KW-1185">Reference proteome</keyword>
<comment type="caution">
    <text evidence="3">The sequence shown here is derived from an EMBL/GenBank/DDBJ whole genome shotgun (WGS) entry which is preliminary data.</text>
</comment>
<keyword evidence="2" id="KW-1133">Transmembrane helix</keyword>
<keyword evidence="2" id="KW-0812">Transmembrane</keyword>
<evidence type="ECO:0000313" key="4">
    <source>
        <dbReference type="Proteomes" id="UP001153069"/>
    </source>
</evidence>
<dbReference type="EMBL" id="CAICTM010001536">
    <property type="protein sequence ID" value="CAB9524444.1"/>
    <property type="molecule type" value="Genomic_DNA"/>
</dbReference>
<evidence type="ECO:0008006" key="5">
    <source>
        <dbReference type="Google" id="ProtNLM"/>
    </source>
</evidence>
<sequence length="222" mass="24779">MSSTKVTETQTTLPVHGDSSAPTSEERFHMPQLGRFKVCSILLGFLVGVFIYLSTLGAEFIAVMLWGKEILAKTNSELVFFSLSWNLATTIIALVILSTLRRLVASVFLSVVGRSRTSENAEDVLAELLSYLEGRFAVGALVGICISWNITNIVLGMRPQLMQSCIIMAVACLWCRVTLTLLGQTDHALIYDRSEEEEDEEQQKEIVFEDDKTEPLLWLRTV</sequence>
<feature type="transmembrane region" description="Helical" evidence="2">
    <location>
        <begin position="38"/>
        <end position="66"/>
    </location>
</feature>